<sequence>MPATDGGHSSTSDKDNIMDSNIIQFRPAREQKIRFEQRMEEATRMTIELVHGSGVVVNNVVYTMDDVVTYLFTDQENREDLVKLLTSLLNIKNGDEEATSVSRLNRFLISGARELAFQIAGDALKATQDKGA</sequence>
<comment type="caution">
    <text evidence="1">The sequence shown here is derived from an EMBL/GenBank/DDBJ whole genome shotgun (WGS) entry which is preliminary data.</text>
</comment>
<organism evidence="1 2">
    <name type="scientific">Endozoicomonas lisbonensis</name>
    <dbReference type="NCBI Taxonomy" id="3120522"/>
    <lineage>
        <taxon>Bacteria</taxon>
        <taxon>Pseudomonadati</taxon>
        <taxon>Pseudomonadota</taxon>
        <taxon>Gammaproteobacteria</taxon>
        <taxon>Oceanospirillales</taxon>
        <taxon>Endozoicomonadaceae</taxon>
        <taxon>Endozoicomonas</taxon>
    </lineage>
</organism>
<name>A0ABV2SFK6_9GAMM</name>
<evidence type="ECO:0000313" key="1">
    <source>
        <dbReference type="EMBL" id="MET4756548.1"/>
    </source>
</evidence>
<dbReference type="EMBL" id="JBEWTB010000002">
    <property type="protein sequence ID" value="MET4756548.1"/>
    <property type="molecule type" value="Genomic_DNA"/>
</dbReference>
<accession>A0ABV2SFK6</accession>
<evidence type="ECO:0000313" key="2">
    <source>
        <dbReference type="Proteomes" id="UP001549366"/>
    </source>
</evidence>
<reference evidence="1 2" key="1">
    <citation type="submission" date="2024-06" db="EMBL/GenBank/DDBJ databases">
        <title>Genomic Encyclopedia of Type Strains, Phase V (KMG-V): Genome sequencing to study the core and pangenomes of soil and plant-associated prokaryotes.</title>
        <authorList>
            <person name="Whitman W."/>
        </authorList>
    </citation>
    <scope>NUCLEOTIDE SEQUENCE [LARGE SCALE GENOMIC DNA]</scope>
    <source>
        <strain evidence="1 2">NE40</strain>
    </source>
</reference>
<keyword evidence="2" id="KW-1185">Reference proteome</keyword>
<dbReference type="RefSeq" id="WP_354010884.1">
    <property type="nucleotide sequence ID" value="NZ_JBEWTA010000001.1"/>
</dbReference>
<gene>
    <name evidence="1" type="ORF">V5J35_001740</name>
</gene>
<dbReference type="Proteomes" id="UP001549366">
    <property type="component" value="Unassembled WGS sequence"/>
</dbReference>
<proteinExistence type="predicted"/>
<protein>
    <submittedName>
        <fullName evidence="1">Uncharacterized protein</fullName>
    </submittedName>
</protein>